<dbReference type="PROSITE" id="PS51257">
    <property type="entry name" value="PROKAR_LIPOPROTEIN"/>
    <property type="match status" value="1"/>
</dbReference>
<keyword evidence="8" id="KW-1185">Reference proteome</keyword>
<evidence type="ECO:0000256" key="2">
    <source>
        <dbReference type="ARBA" id="ARBA00010333"/>
    </source>
</evidence>
<evidence type="ECO:0000259" key="6">
    <source>
        <dbReference type="SMART" id="SM00062"/>
    </source>
</evidence>
<evidence type="ECO:0000256" key="4">
    <source>
        <dbReference type="RuleBase" id="RU003744"/>
    </source>
</evidence>
<dbReference type="InterPro" id="IPR018313">
    <property type="entry name" value="SBP_3_CS"/>
</dbReference>
<dbReference type="Pfam" id="PF00497">
    <property type="entry name" value="SBP_bac_3"/>
    <property type="match status" value="1"/>
</dbReference>
<dbReference type="GO" id="GO:0030313">
    <property type="term" value="C:cell envelope"/>
    <property type="evidence" value="ECO:0007669"/>
    <property type="project" value="UniProtKB-SubCell"/>
</dbReference>
<reference evidence="7" key="1">
    <citation type="submission" date="2022-12" db="EMBL/GenBank/DDBJ databases">
        <title>Draft genome sequence of the thermophilic strain Brevibacillus thermoruber HT42, isolated from Los Humeros, Puebla, Mexico, with biotechnological potential.</title>
        <authorList>
            <person name="Lara Sanchez J."/>
            <person name="Solis Palacios R."/>
            <person name="Bustos Baena A.S."/>
            <person name="Ruz Baez A.E."/>
            <person name="Espinosa Luna G."/>
            <person name="Oliart Ros R.M."/>
        </authorList>
    </citation>
    <scope>NUCLEOTIDE SEQUENCE</scope>
    <source>
        <strain evidence="7">HT42</strain>
    </source>
</reference>
<evidence type="ECO:0000256" key="5">
    <source>
        <dbReference type="SAM" id="SignalP"/>
    </source>
</evidence>
<organism evidence="7 8">
    <name type="scientific">Brevibacillus thermoruber</name>
    <dbReference type="NCBI Taxonomy" id="33942"/>
    <lineage>
        <taxon>Bacteria</taxon>
        <taxon>Bacillati</taxon>
        <taxon>Bacillota</taxon>
        <taxon>Bacilli</taxon>
        <taxon>Bacillales</taxon>
        <taxon>Paenibacillaceae</taxon>
        <taxon>Brevibacillus</taxon>
    </lineage>
</organism>
<dbReference type="Gene3D" id="3.40.190.10">
    <property type="entry name" value="Periplasmic binding protein-like II"/>
    <property type="match status" value="2"/>
</dbReference>
<keyword evidence="3 5" id="KW-0732">Signal</keyword>
<dbReference type="PROSITE" id="PS01039">
    <property type="entry name" value="SBP_BACTERIAL_3"/>
    <property type="match status" value="1"/>
</dbReference>
<evidence type="ECO:0000256" key="1">
    <source>
        <dbReference type="ARBA" id="ARBA00004196"/>
    </source>
</evidence>
<comment type="caution">
    <text evidence="7">The sequence shown here is derived from an EMBL/GenBank/DDBJ whole genome shotgun (WGS) entry which is preliminary data.</text>
</comment>
<evidence type="ECO:0000313" key="7">
    <source>
        <dbReference type="EMBL" id="MDA5108561.1"/>
    </source>
</evidence>
<dbReference type="RefSeq" id="WP_029099244.1">
    <property type="nucleotide sequence ID" value="NZ_JAPYYP010000008.1"/>
</dbReference>
<evidence type="ECO:0000313" key="8">
    <source>
        <dbReference type="Proteomes" id="UP001151071"/>
    </source>
</evidence>
<proteinExistence type="inferred from homology"/>
<name>A0A9X3TPU0_9BACL</name>
<dbReference type="InterPro" id="IPR001638">
    <property type="entry name" value="Solute-binding_3/MltF_N"/>
</dbReference>
<protein>
    <submittedName>
        <fullName evidence="7">Transporter substrate-binding domain-containing protein</fullName>
    </submittedName>
</protein>
<feature type="domain" description="Solute-binding protein family 3/N-terminal" evidence="6">
    <location>
        <begin position="52"/>
        <end position="269"/>
    </location>
</feature>
<dbReference type="SUPFAM" id="SSF53850">
    <property type="entry name" value="Periplasmic binding protein-like II"/>
    <property type="match status" value="1"/>
</dbReference>
<dbReference type="Proteomes" id="UP001151071">
    <property type="component" value="Unassembled WGS sequence"/>
</dbReference>
<dbReference type="SMART" id="SM00062">
    <property type="entry name" value="PBPb"/>
    <property type="match status" value="1"/>
</dbReference>
<dbReference type="AlphaFoldDB" id="A0A9X3TPU0"/>
<dbReference type="EMBL" id="JAPYYP010000008">
    <property type="protein sequence ID" value="MDA5108561.1"/>
    <property type="molecule type" value="Genomic_DNA"/>
</dbReference>
<comment type="similarity">
    <text evidence="2 4">Belongs to the bacterial solute-binding protein 3 family.</text>
</comment>
<feature type="chain" id="PRO_5040969663" evidence="5">
    <location>
        <begin position="32"/>
        <end position="275"/>
    </location>
</feature>
<dbReference type="PANTHER" id="PTHR35936:SF34">
    <property type="entry name" value="ABC TRANSPORTER EXTRACELLULAR-BINDING PROTEIN YCKB-RELATED"/>
    <property type="match status" value="1"/>
</dbReference>
<comment type="subcellular location">
    <subcellularLocation>
        <location evidence="1">Cell envelope</location>
    </subcellularLocation>
</comment>
<dbReference type="PANTHER" id="PTHR35936">
    <property type="entry name" value="MEMBRANE-BOUND LYTIC MUREIN TRANSGLYCOSYLASE F"/>
    <property type="match status" value="1"/>
</dbReference>
<sequence>MKQAAMALIFIWGVWAAVLSGCASTSPASNAAGSAAGSGGQNLLDQIKANGEIVIGTLGTYPPYNYYDKEGKLTGFEIDIAEEVAKRLGVKAKWEVASWDGLLGGLDSGRFHFIMCQIAVTPEREKKYDFTEPYERPYPVLITLADDTSINSYDDLKGKKVNSSPTSIYGKVALEHGATLIQAEGDALELLKSRRVDVIMNDNLHFLTLQKSRPDVAIRVAARQEEPMTISIPVKKGNPELAAAIDQAVKDMKADGTYLKLSEKWFGTDVSGDRK</sequence>
<gene>
    <name evidence="7" type="ORF">O3V59_09325</name>
</gene>
<feature type="signal peptide" evidence="5">
    <location>
        <begin position="1"/>
        <end position="31"/>
    </location>
</feature>
<accession>A0A9X3TPU0</accession>
<evidence type="ECO:0000256" key="3">
    <source>
        <dbReference type="ARBA" id="ARBA00022729"/>
    </source>
</evidence>